<comment type="caution">
    <text evidence="1">The sequence shown here is derived from an EMBL/GenBank/DDBJ whole genome shotgun (WGS) entry which is preliminary data.</text>
</comment>
<protein>
    <submittedName>
        <fullName evidence="1">Uncharacterized protein</fullName>
    </submittedName>
</protein>
<dbReference type="EMBL" id="BARU01046829">
    <property type="protein sequence ID" value="GAH93900.1"/>
    <property type="molecule type" value="Genomic_DNA"/>
</dbReference>
<gene>
    <name evidence="1" type="ORF">S03H2_70453</name>
</gene>
<proteinExistence type="predicted"/>
<name>X1KJW8_9ZZZZ</name>
<sequence length="36" mass="4105">TDDKRGVPYFVCEADVIVMDRRVAFGKPCARFARKS</sequence>
<accession>X1KJW8</accession>
<organism evidence="1">
    <name type="scientific">marine sediment metagenome</name>
    <dbReference type="NCBI Taxonomy" id="412755"/>
    <lineage>
        <taxon>unclassified sequences</taxon>
        <taxon>metagenomes</taxon>
        <taxon>ecological metagenomes</taxon>
    </lineage>
</organism>
<feature type="non-terminal residue" evidence="1">
    <location>
        <position position="1"/>
    </location>
</feature>
<evidence type="ECO:0000313" key="1">
    <source>
        <dbReference type="EMBL" id="GAH93900.1"/>
    </source>
</evidence>
<dbReference type="AlphaFoldDB" id="X1KJW8"/>
<reference evidence="1" key="1">
    <citation type="journal article" date="2014" name="Front. Microbiol.">
        <title>High frequency of phylogenetically diverse reductive dehalogenase-homologous genes in deep subseafloor sedimentary metagenomes.</title>
        <authorList>
            <person name="Kawai M."/>
            <person name="Futagami T."/>
            <person name="Toyoda A."/>
            <person name="Takaki Y."/>
            <person name="Nishi S."/>
            <person name="Hori S."/>
            <person name="Arai W."/>
            <person name="Tsubouchi T."/>
            <person name="Morono Y."/>
            <person name="Uchiyama I."/>
            <person name="Ito T."/>
            <person name="Fujiyama A."/>
            <person name="Inagaki F."/>
            <person name="Takami H."/>
        </authorList>
    </citation>
    <scope>NUCLEOTIDE SEQUENCE</scope>
    <source>
        <strain evidence="1">Expedition CK06-06</strain>
    </source>
</reference>